<proteinExistence type="predicted"/>
<gene>
    <name evidence="1" type="ORF">COCNU_08G009630</name>
</gene>
<evidence type="ECO:0000313" key="1">
    <source>
        <dbReference type="EMBL" id="KAG1359517.1"/>
    </source>
</evidence>
<organism evidence="1 2">
    <name type="scientific">Cocos nucifera</name>
    <name type="common">Coconut palm</name>
    <dbReference type="NCBI Taxonomy" id="13894"/>
    <lineage>
        <taxon>Eukaryota</taxon>
        <taxon>Viridiplantae</taxon>
        <taxon>Streptophyta</taxon>
        <taxon>Embryophyta</taxon>
        <taxon>Tracheophyta</taxon>
        <taxon>Spermatophyta</taxon>
        <taxon>Magnoliopsida</taxon>
        <taxon>Liliopsida</taxon>
        <taxon>Arecaceae</taxon>
        <taxon>Arecoideae</taxon>
        <taxon>Cocoseae</taxon>
        <taxon>Attaleinae</taxon>
        <taxon>Cocos</taxon>
    </lineage>
</organism>
<sequence>MHEPGQKRKNKKAQSLHVSQLSQLVNVEAHHPQQAKKISPGSKLLPRHRRPLIPKASWSRTWWPYPYPEAIGFSYCKEFTARIYSYNKQFEANPLKSAIVTASEATTRTTFEMMTRGHVEMMVKDQQTR</sequence>
<dbReference type="Proteomes" id="UP000797356">
    <property type="component" value="Chromosome 8"/>
</dbReference>
<protein>
    <submittedName>
        <fullName evidence="1">Uncharacterized protein</fullName>
    </submittedName>
</protein>
<keyword evidence="2" id="KW-1185">Reference proteome</keyword>
<accession>A0A8K0N728</accession>
<reference evidence="1" key="2">
    <citation type="submission" date="2019-07" db="EMBL/GenBank/DDBJ databases">
        <authorList>
            <person name="Yang Y."/>
            <person name="Bocs S."/>
            <person name="Baudouin L."/>
        </authorList>
    </citation>
    <scope>NUCLEOTIDE SEQUENCE</scope>
    <source>
        <tissue evidence="1">Spear leaf of Hainan Tall coconut</tissue>
    </source>
</reference>
<dbReference type="EMBL" id="CM017879">
    <property type="protein sequence ID" value="KAG1359517.1"/>
    <property type="molecule type" value="Genomic_DNA"/>
</dbReference>
<evidence type="ECO:0000313" key="2">
    <source>
        <dbReference type="Proteomes" id="UP000797356"/>
    </source>
</evidence>
<reference evidence="1" key="1">
    <citation type="journal article" date="2017" name="Gigascience">
        <title>The genome draft of coconut (Cocos nucifera).</title>
        <authorList>
            <person name="Xiao Y."/>
            <person name="Xu P."/>
            <person name="Fan H."/>
            <person name="Baudouin L."/>
            <person name="Xia W."/>
            <person name="Bocs S."/>
            <person name="Xu J."/>
            <person name="Li Q."/>
            <person name="Guo A."/>
            <person name="Zhou L."/>
            <person name="Li J."/>
            <person name="Wu Y."/>
            <person name="Ma Z."/>
            <person name="Armero A."/>
            <person name="Issali A.E."/>
            <person name="Liu N."/>
            <person name="Peng M."/>
            <person name="Yang Y."/>
        </authorList>
    </citation>
    <scope>NUCLEOTIDE SEQUENCE</scope>
    <source>
        <tissue evidence="1">Spear leaf of Hainan Tall coconut</tissue>
    </source>
</reference>
<comment type="caution">
    <text evidence="1">The sequence shown here is derived from an EMBL/GenBank/DDBJ whole genome shotgun (WGS) entry which is preliminary data.</text>
</comment>
<dbReference type="AlphaFoldDB" id="A0A8K0N728"/>
<name>A0A8K0N728_COCNU</name>